<organism evidence="1 2">
    <name type="scientific">Streptococcus suis</name>
    <dbReference type="NCBI Taxonomy" id="1307"/>
    <lineage>
        <taxon>Bacteria</taxon>
        <taxon>Bacillati</taxon>
        <taxon>Bacillota</taxon>
        <taxon>Bacilli</taxon>
        <taxon>Lactobacillales</taxon>
        <taxon>Streptococcaceae</taxon>
        <taxon>Streptococcus</taxon>
    </lineage>
</organism>
<dbReference type="EMBL" id="FIID01000039">
    <property type="protein sequence ID" value="CYW22603.1"/>
    <property type="molecule type" value="Genomic_DNA"/>
</dbReference>
<accession>A0A0Z8JN44</accession>
<protein>
    <submittedName>
        <fullName evidence="1">Uncharacterized protein</fullName>
    </submittedName>
</protein>
<name>A0A0Z8JN44_STRSU</name>
<dbReference type="AlphaFoldDB" id="A0A0Z8JN44"/>
<proteinExistence type="predicted"/>
<evidence type="ECO:0000313" key="1">
    <source>
        <dbReference type="EMBL" id="CYW22603.1"/>
    </source>
</evidence>
<gene>
    <name evidence="1" type="ORF">ERS132370_02134</name>
</gene>
<dbReference type="Proteomes" id="UP000072933">
    <property type="component" value="Unassembled WGS sequence"/>
</dbReference>
<evidence type="ECO:0000313" key="2">
    <source>
        <dbReference type="Proteomes" id="UP000072933"/>
    </source>
</evidence>
<dbReference type="RefSeq" id="WP_024389872.1">
    <property type="nucleotide sequence ID" value="NZ_AP023392.1"/>
</dbReference>
<sequence length="88" mass="10289">MKNKTFHQLQSEKIEREARVKKRAEFLKSHQKNYTKMIAELAHMIVHMNDGNPTDEAIVTISSRITDDIVMTAKQFKNTARIFERNGK</sequence>
<reference evidence="1 2" key="1">
    <citation type="submission" date="2016-02" db="EMBL/GenBank/DDBJ databases">
        <authorList>
            <consortium name="Pathogen Informatics"/>
        </authorList>
    </citation>
    <scope>NUCLEOTIDE SEQUENCE [LARGE SCALE GENOMIC DNA]</scope>
    <source>
        <strain evidence="1 2">LSS8</strain>
    </source>
</reference>